<organism evidence="1 2">
    <name type="scientific">Brevibacterium marinum</name>
    <dbReference type="NCBI Taxonomy" id="418643"/>
    <lineage>
        <taxon>Bacteria</taxon>
        <taxon>Bacillati</taxon>
        <taxon>Actinomycetota</taxon>
        <taxon>Actinomycetes</taxon>
        <taxon>Micrococcales</taxon>
        <taxon>Brevibacteriaceae</taxon>
        <taxon>Brevibacterium</taxon>
    </lineage>
</organism>
<proteinExistence type="predicted"/>
<accession>A0A846S5D0</accession>
<gene>
    <name evidence="1" type="ORF">BKA07_002316</name>
</gene>
<evidence type="ECO:0000313" key="1">
    <source>
        <dbReference type="EMBL" id="NJC57281.1"/>
    </source>
</evidence>
<name>A0A846S5D0_9MICO</name>
<dbReference type="Proteomes" id="UP000576792">
    <property type="component" value="Unassembled WGS sequence"/>
</dbReference>
<protein>
    <submittedName>
        <fullName evidence="1">Uncharacterized protein</fullName>
    </submittedName>
</protein>
<keyword evidence="2" id="KW-1185">Reference proteome</keyword>
<dbReference type="AlphaFoldDB" id="A0A846S5D0"/>
<evidence type="ECO:0000313" key="2">
    <source>
        <dbReference type="Proteomes" id="UP000576792"/>
    </source>
</evidence>
<sequence length="40" mass="4512">MPPDEKHEGNPYESSWHIQLGLHGTLGLLITTHMGSHFWG</sequence>
<reference evidence="1 2" key="1">
    <citation type="submission" date="2020-03" db="EMBL/GenBank/DDBJ databases">
        <title>Sequencing the genomes of 1000 actinobacteria strains.</title>
        <authorList>
            <person name="Klenk H.-P."/>
        </authorList>
    </citation>
    <scope>NUCLEOTIDE SEQUENCE [LARGE SCALE GENOMIC DNA]</scope>
    <source>
        <strain evidence="1 2">DSM 18964</strain>
    </source>
</reference>
<dbReference type="EMBL" id="JAATJN010000001">
    <property type="protein sequence ID" value="NJC57281.1"/>
    <property type="molecule type" value="Genomic_DNA"/>
</dbReference>
<comment type="caution">
    <text evidence="1">The sequence shown here is derived from an EMBL/GenBank/DDBJ whole genome shotgun (WGS) entry which is preliminary data.</text>
</comment>